<keyword evidence="14" id="KW-1185">Reference proteome</keyword>
<name>A0AAQ3PLD7_PASNO</name>
<dbReference type="PANTHER" id="PTHR48063:SF9">
    <property type="entry name" value="LRR PROTEIN WM1.10"/>
    <property type="match status" value="1"/>
</dbReference>
<dbReference type="Pfam" id="PF00560">
    <property type="entry name" value="LRR_1"/>
    <property type="match status" value="6"/>
</dbReference>
<comment type="similarity">
    <text evidence="2">Belongs to the RLP family.</text>
</comment>
<dbReference type="PRINTS" id="PR00019">
    <property type="entry name" value="LEURICHRPT"/>
</dbReference>
<dbReference type="EMBL" id="CP144745">
    <property type="protein sequence ID" value="WVZ54132.1"/>
    <property type="molecule type" value="Genomic_DNA"/>
</dbReference>
<evidence type="ECO:0000313" key="13">
    <source>
        <dbReference type="EMBL" id="WVZ54132.1"/>
    </source>
</evidence>
<feature type="domain" description="Leucine-rich repeat-containing N-terminal plant-type" evidence="12">
    <location>
        <begin position="2"/>
        <end position="32"/>
    </location>
</feature>
<proteinExistence type="inferred from homology"/>
<evidence type="ECO:0000256" key="6">
    <source>
        <dbReference type="ARBA" id="ARBA00022729"/>
    </source>
</evidence>
<keyword evidence="9 11" id="KW-0472">Membrane</keyword>
<protein>
    <recommendedName>
        <fullName evidence="12">Leucine-rich repeat-containing N-terminal plant-type domain-containing protein</fullName>
    </recommendedName>
</protein>
<dbReference type="InterPro" id="IPR032675">
    <property type="entry name" value="LRR_dom_sf"/>
</dbReference>
<keyword evidence="8 11" id="KW-1133">Transmembrane helix</keyword>
<evidence type="ECO:0000256" key="9">
    <source>
        <dbReference type="ARBA" id="ARBA00023136"/>
    </source>
</evidence>
<evidence type="ECO:0000256" key="8">
    <source>
        <dbReference type="ARBA" id="ARBA00022989"/>
    </source>
</evidence>
<dbReference type="InterPro" id="IPR001611">
    <property type="entry name" value="Leu-rich_rpt"/>
</dbReference>
<keyword evidence="6" id="KW-0732">Signal</keyword>
<dbReference type="AlphaFoldDB" id="A0AAQ3PLD7"/>
<accession>A0AAQ3PLD7</accession>
<evidence type="ECO:0000256" key="5">
    <source>
        <dbReference type="ARBA" id="ARBA00022692"/>
    </source>
</evidence>
<dbReference type="Gene3D" id="3.80.10.10">
    <property type="entry name" value="Ribonuclease Inhibitor"/>
    <property type="match status" value="3"/>
</dbReference>
<dbReference type="GO" id="GO:0009742">
    <property type="term" value="P:brassinosteroid mediated signaling pathway"/>
    <property type="evidence" value="ECO:0007669"/>
    <property type="project" value="UniProtKB-KW"/>
</dbReference>
<dbReference type="InterPro" id="IPR046956">
    <property type="entry name" value="RLP23-like"/>
</dbReference>
<feature type="transmembrane region" description="Helical" evidence="11">
    <location>
        <begin position="451"/>
        <end position="472"/>
    </location>
</feature>
<evidence type="ECO:0000259" key="12">
    <source>
        <dbReference type="Pfam" id="PF08263"/>
    </source>
</evidence>
<evidence type="ECO:0000256" key="7">
    <source>
        <dbReference type="ARBA" id="ARBA00022737"/>
    </source>
</evidence>
<keyword evidence="10" id="KW-0325">Glycoprotein</keyword>
<organism evidence="13 14">
    <name type="scientific">Paspalum notatum var. saurae</name>
    <dbReference type="NCBI Taxonomy" id="547442"/>
    <lineage>
        <taxon>Eukaryota</taxon>
        <taxon>Viridiplantae</taxon>
        <taxon>Streptophyta</taxon>
        <taxon>Embryophyta</taxon>
        <taxon>Tracheophyta</taxon>
        <taxon>Spermatophyta</taxon>
        <taxon>Magnoliopsida</taxon>
        <taxon>Liliopsida</taxon>
        <taxon>Poales</taxon>
        <taxon>Poaceae</taxon>
        <taxon>PACMAD clade</taxon>
        <taxon>Panicoideae</taxon>
        <taxon>Andropogonodae</taxon>
        <taxon>Paspaleae</taxon>
        <taxon>Paspalinae</taxon>
        <taxon>Paspalum</taxon>
    </lineage>
</organism>
<evidence type="ECO:0000256" key="10">
    <source>
        <dbReference type="ARBA" id="ARBA00023180"/>
    </source>
</evidence>
<keyword evidence="3" id="KW-0433">Leucine-rich repeat</keyword>
<reference evidence="13 14" key="1">
    <citation type="submission" date="2024-02" db="EMBL/GenBank/DDBJ databases">
        <title>High-quality chromosome-scale genome assembly of Pensacola bahiagrass (Paspalum notatum Flugge var. saurae).</title>
        <authorList>
            <person name="Vega J.M."/>
            <person name="Podio M."/>
            <person name="Orjuela J."/>
            <person name="Siena L.A."/>
            <person name="Pessino S.C."/>
            <person name="Combes M.C."/>
            <person name="Mariac C."/>
            <person name="Albertini E."/>
            <person name="Pupilli F."/>
            <person name="Ortiz J.P.A."/>
            <person name="Leblanc O."/>
        </authorList>
    </citation>
    <scope>NUCLEOTIDE SEQUENCE [LARGE SCALE GENOMIC DNA]</scope>
    <source>
        <strain evidence="13">R1</strain>
        <tissue evidence="13">Leaf</tissue>
    </source>
</reference>
<keyword evidence="7" id="KW-0677">Repeat</keyword>
<dbReference type="InterPro" id="IPR013210">
    <property type="entry name" value="LRR_N_plant-typ"/>
</dbReference>
<dbReference type="Pfam" id="PF08263">
    <property type="entry name" value="LRRNT_2"/>
    <property type="match status" value="1"/>
</dbReference>
<evidence type="ECO:0000256" key="2">
    <source>
        <dbReference type="ARBA" id="ARBA00009592"/>
    </source>
</evidence>
<dbReference type="FunFam" id="3.80.10.10:FF:000111">
    <property type="entry name" value="LRR receptor-like serine/threonine-protein kinase ERECTA"/>
    <property type="match status" value="1"/>
</dbReference>
<comment type="subcellular location">
    <subcellularLocation>
        <location evidence="1">Membrane</location>
        <topology evidence="1">Single-pass type I membrane protein</topology>
    </subcellularLocation>
</comment>
<sequence length="509" mass="56747">MLAFKKGITRDPDHLLSSWRGWDCCRWRGVTCRNITGGHVLKLHLANPDPDHWIWIGFEGEISPSLLSLEHLEYLDLSNNWLEGATSPMPAFLGSMKNLRYLNLSGIRFSGGVPPQFGNLSRLQYLDLGDTVISSTDIAFLTNLPMLQYLSLSQINLSWIADWPQKINMIPSLRLLWKKIGILRSGWNMEVLPLVRSVPYFQLGFSSSCQSVILTSQPQSIPHDIVYLSSLHFLDVSSNNLSGLIPQHLENLTGMTTRTPDNRRDTHGVRTIIYGPYGQDFIVGDQFDELLLVMTKGQQLKYGKGLDHFVSIDLSDNSLSGEIPSNITSLDALINLNLSSNNLWGKIPVKIGAIMALQSLDVSENKLSGEIPSSLSNLTSLSYMNLSYNNLSGRIPSGRQLDTLNADNPSIMYIGNSGLCGPPLQKMCSVNGSFIHGNGTSYGHETGPLSFYLGLLLGLVVGLWMVFCALLFKKAWRIAYFRLFDRCYDTIYVHVVLMWARLTRNAAAE</sequence>
<dbReference type="Proteomes" id="UP001341281">
    <property type="component" value="Chromosome 01"/>
</dbReference>
<evidence type="ECO:0000256" key="3">
    <source>
        <dbReference type="ARBA" id="ARBA00022614"/>
    </source>
</evidence>
<dbReference type="SUPFAM" id="SSF52047">
    <property type="entry name" value="RNI-like"/>
    <property type="match status" value="1"/>
</dbReference>
<keyword evidence="4" id="KW-1070">Brassinosteroid signaling pathway</keyword>
<evidence type="ECO:0000256" key="1">
    <source>
        <dbReference type="ARBA" id="ARBA00004479"/>
    </source>
</evidence>
<dbReference type="PANTHER" id="PTHR48063">
    <property type="entry name" value="LRR RECEPTOR-LIKE KINASE"/>
    <property type="match status" value="1"/>
</dbReference>
<keyword evidence="5 11" id="KW-0812">Transmembrane</keyword>
<evidence type="ECO:0000256" key="4">
    <source>
        <dbReference type="ARBA" id="ARBA00022626"/>
    </source>
</evidence>
<evidence type="ECO:0000256" key="11">
    <source>
        <dbReference type="SAM" id="Phobius"/>
    </source>
</evidence>
<evidence type="ECO:0000313" key="14">
    <source>
        <dbReference type="Proteomes" id="UP001341281"/>
    </source>
</evidence>
<dbReference type="GO" id="GO:0016020">
    <property type="term" value="C:membrane"/>
    <property type="evidence" value="ECO:0007669"/>
    <property type="project" value="UniProtKB-SubCell"/>
</dbReference>
<gene>
    <name evidence="13" type="ORF">U9M48_004984</name>
</gene>